<evidence type="ECO:0000313" key="2">
    <source>
        <dbReference type="Proteomes" id="UP000834106"/>
    </source>
</evidence>
<accession>A0AAD1ZC27</accession>
<reference evidence="1" key="1">
    <citation type="submission" date="2023-05" db="EMBL/GenBank/DDBJ databases">
        <authorList>
            <person name="Huff M."/>
        </authorList>
    </citation>
    <scope>NUCLEOTIDE SEQUENCE</scope>
</reference>
<gene>
    <name evidence="1" type="ORF">FPE_LOCUS13528</name>
</gene>
<dbReference type="EMBL" id="OU503043">
    <property type="protein sequence ID" value="CAI9766098.1"/>
    <property type="molecule type" value="Genomic_DNA"/>
</dbReference>
<dbReference type="PANTHER" id="PTHR35713:SF1">
    <property type="entry name" value="ARGININE_SERINE-RICH-LIKE SPLICING FACTOR"/>
    <property type="match status" value="1"/>
</dbReference>
<organism evidence="1 2">
    <name type="scientific">Fraxinus pennsylvanica</name>
    <dbReference type="NCBI Taxonomy" id="56036"/>
    <lineage>
        <taxon>Eukaryota</taxon>
        <taxon>Viridiplantae</taxon>
        <taxon>Streptophyta</taxon>
        <taxon>Embryophyta</taxon>
        <taxon>Tracheophyta</taxon>
        <taxon>Spermatophyta</taxon>
        <taxon>Magnoliopsida</taxon>
        <taxon>eudicotyledons</taxon>
        <taxon>Gunneridae</taxon>
        <taxon>Pentapetalae</taxon>
        <taxon>asterids</taxon>
        <taxon>lamiids</taxon>
        <taxon>Lamiales</taxon>
        <taxon>Oleaceae</taxon>
        <taxon>Oleeae</taxon>
        <taxon>Fraxinus</taxon>
    </lineage>
</organism>
<dbReference type="Proteomes" id="UP000834106">
    <property type="component" value="Chromosome 8"/>
</dbReference>
<sequence length="154" mass="16813">MSLPFSLSTSTPKRKTFLVSSPTSTTSSKWTTSSKTHALLPPFRITRSLNLTRGGSRSLVVCMAPEEERMTRRSPLDFPIVFISLGFNELKKLPNGFRSGFAFELYDAAETVVVTGDDSTSFLDLAAESGFKSTDFTSDCSTLATFPSDLVAFT</sequence>
<keyword evidence="2" id="KW-1185">Reference proteome</keyword>
<name>A0AAD1ZC27_9LAMI</name>
<evidence type="ECO:0000313" key="1">
    <source>
        <dbReference type="EMBL" id="CAI9766098.1"/>
    </source>
</evidence>
<dbReference type="PANTHER" id="PTHR35713">
    <property type="entry name" value="ARGININE/SERINE-RICH-LIKE SPLICING FACTOR"/>
    <property type="match status" value="1"/>
</dbReference>
<proteinExistence type="predicted"/>
<dbReference type="AlphaFoldDB" id="A0AAD1ZC27"/>
<protein>
    <submittedName>
        <fullName evidence="1">Uncharacterized protein</fullName>
    </submittedName>
</protein>